<dbReference type="InterPro" id="IPR004114">
    <property type="entry name" value="THUMP_dom"/>
</dbReference>
<evidence type="ECO:0000256" key="5">
    <source>
        <dbReference type="ARBA" id="ARBA00022679"/>
    </source>
</evidence>
<dbReference type="GO" id="GO:0052837">
    <property type="term" value="P:thiazole biosynthetic process"/>
    <property type="evidence" value="ECO:0007669"/>
    <property type="project" value="TreeGrafter"/>
</dbReference>
<accession>A0A1M6P5J4</accession>
<keyword evidence="8 19" id="KW-0694">RNA-binding</keyword>
<evidence type="ECO:0000256" key="6">
    <source>
        <dbReference type="ARBA" id="ARBA00022741"/>
    </source>
</evidence>
<dbReference type="RefSeq" id="WP_072907322.1">
    <property type="nucleotide sequence ID" value="NZ_FRAI01000013.1"/>
</dbReference>
<comment type="subcellular location">
    <subcellularLocation>
        <location evidence="1 19">Cytoplasm</location>
    </subcellularLocation>
</comment>
<evidence type="ECO:0000256" key="11">
    <source>
        <dbReference type="ARBA" id="ARBA00052330"/>
    </source>
</evidence>
<gene>
    <name evidence="19" type="primary">thiI</name>
    <name evidence="21" type="ORF">SAMN02745227_01336</name>
</gene>
<comment type="pathway">
    <text evidence="2 19">Cofactor biosynthesis; thiamine diphosphate biosynthesis.</text>
</comment>
<evidence type="ECO:0000256" key="2">
    <source>
        <dbReference type="ARBA" id="ARBA00004948"/>
    </source>
</evidence>
<dbReference type="UniPathway" id="UPA00060"/>
<dbReference type="InterPro" id="IPR054173">
    <property type="entry name" value="ThiI_fer"/>
</dbReference>
<dbReference type="GO" id="GO:0140741">
    <property type="term" value="F:tRNA-uracil-4 sulfurtransferase activity"/>
    <property type="evidence" value="ECO:0007669"/>
    <property type="project" value="UniProtKB-EC"/>
</dbReference>
<sequence length="393" mass="44892">MYDVILVRYGEISLKGKNRNFFVHTLIQRIKENIAHLAPRKIESRFGRLYVPVVDNDHQQLLEALQNVFGIVSLSPALRVQRDVEKIKGACLKVIERVIDKDTVKTFKVETRRVDKTFPIKSMELDQILGGTILKTYGNFLKVDIHNPEVELGVEVRKEDVFIYCEKIEGFGGLPLGVTGKGLCLLSGGIDSPVAFWLAAKRGIMVEALHFHSYPFTSQRAKQKVEDLCKKLAKYCGKVKLHTVPFTQIQKEIKMKCPDEMMITIMRRFMFRIAERYAQKRKALVLITGENVAQVASQTLESMYVINEVVKIPVIRPLITMDKTEIIEKAKVIDTFETSILPYEDCCTVFVPKNPKTKPTLKQCIKAEENLDIDNLVEEAVENILVEEFTWEG</sequence>
<evidence type="ECO:0000256" key="15">
    <source>
        <dbReference type="ARBA" id="ARBA00071867"/>
    </source>
</evidence>
<keyword evidence="9 19" id="KW-0784">Thiamine biosynthesis</keyword>
<dbReference type="NCBIfam" id="TIGR00342">
    <property type="entry name" value="tRNA uracil 4-sulfurtransferase ThiI"/>
    <property type="match status" value="1"/>
</dbReference>
<evidence type="ECO:0000259" key="20">
    <source>
        <dbReference type="PROSITE" id="PS51165"/>
    </source>
</evidence>
<evidence type="ECO:0000313" key="21">
    <source>
        <dbReference type="EMBL" id="SHK03146.1"/>
    </source>
</evidence>
<feature type="binding site" evidence="19">
    <location>
        <position position="267"/>
    </location>
    <ligand>
        <name>ATP</name>
        <dbReference type="ChEBI" id="CHEBI:30616"/>
    </ligand>
</feature>
<evidence type="ECO:0000256" key="4">
    <source>
        <dbReference type="ARBA" id="ARBA00022555"/>
    </source>
</evidence>
<feature type="binding site" evidence="19">
    <location>
        <begin position="185"/>
        <end position="186"/>
    </location>
    <ligand>
        <name>ATP</name>
        <dbReference type="ChEBI" id="CHEBI:30616"/>
    </ligand>
</feature>
<dbReference type="AlphaFoldDB" id="A0A1M6P5J4"/>
<evidence type="ECO:0000256" key="9">
    <source>
        <dbReference type="ARBA" id="ARBA00022977"/>
    </source>
</evidence>
<dbReference type="Proteomes" id="UP000243547">
    <property type="component" value="Unassembled WGS sequence"/>
</dbReference>
<dbReference type="PANTHER" id="PTHR43209:SF1">
    <property type="entry name" value="TRNA SULFURTRANSFERASE"/>
    <property type="match status" value="1"/>
</dbReference>
<evidence type="ECO:0000256" key="7">
    <source>
        <dbReference type="ARBA" id="ARBA00022840"/>
    </source>
</evidence>
<dbReference type="InterPro" id="IPR049962">
    <property type="entry name" value="THUMP_ThiI"/>
</dbReference>
<keyword evidence="7 19" id="KW-0067">ATP-binding</keyword>
<comment type="catalytic activity">
    <reaction evidence="10 19">
        <text>[ThiI sulfur-carrier protein]-S-sulfanyl-L-cysteine + a uridine in tRNA + 2 reduced [2Fe-2S]-[ferredoxin] + ATP + H(+) = [ThiI sulfur-carrier protein]-L-cysteine + a 4-thiouridine in tRNA + 2 oxidized [2Fe-2S]-[ferredoxin] + AMP + diphosphate</text>
        <dbReference type="Rhea" id="RHEA:24176"/>
        <dbReference type="Rhea" id="RHEA-COMP:10000"/>
        <dbReference type="Rhea" id="RHEA-COMP:10001"/>
        <dbReference type="Rhea" id="RHEA-COMP:13337"/>
        <dbReference type="Rhea" id="RHEA-COMP:13338"/>
        <dbReference type="Rhea" id="RHEA-COMP:13339"/>
        <dbReference type="Rhea" id="RHEA-COMP:13340"/>
        <dbReference type="ChEBI" id="CHEBI:15378"/>
        <dbReference type="ChEBI" id="CHEBI:29950"/>
        <dbReference type="ChEBI" id="CHEBI:30616"/>
        <dbReference type="ChEBI" id="CHEBI:33019"/>
        <dbReference type="ChEBI" id="CHEBI:33737"/>
        <dbReference type="ChEBI" id="CHEBI:33738"/>
        <dbReference type="ChEBI" id="CHEBI:61963"/>
        <dbReference type="ChEBI" id="CHEBI:65315"/>
        <dbReference type="ChEBI" id="CHEBI:136798"/>
        <dbReference type="ChEBI" id="CHEBI:456215"/>
        <dbReference type="EC" id="2.8.1.4"/>
    </reaction>
</comment>
<evidence type="ECO:0000256" key="13">
    <source>
        <dbReference type="ARBA" id="ARBA00061472"/>
    </source>
</evidence>
<keyword evidence="3 19" id="KW-0963">Cytoplasm</keyword>
<dbReference type="Pfam" id="PF22025">
    <property type="entry name" value="ThiI_fer"/>
    <property type="match status" value="1"/>
</dbReference>
<dbReference type="PANTHER" id="PTHR43209">
    <property type="entry name" value="TRNA SULFURTRANSFERASE"/>
    <property type="match status" value="1"/>
</dbReference>
<feature type="binding site" evidence="19">
    <location>
        <begin position="210"/>
        <end position="211"/>
    </location>
    <ligand>
        <name>ATP</name>
        <dbReference type="ChEBI" id="CHEBI:30616"/>
    </ligand>
</feature>
<comment type="function">
    <text evidence="12 19">Catalyzes the ATP-dependent transfer of a sulfur to tRNA to produce 4-thiouridine in position 8 of tRNAs, which functions as a near-UV photosensor. Also catalyzes the transfer of sulfur to the sulfur carrier protein ThiS, forming ThiS-thiocarboxylate. This is a step in the synthesis of thiazole, in the thiamine biosynthesis pathway. The sulfur is donated as persulfide by IscS.</text>
</comment>
<evidence type="ECO:0000256" key="10">
    <source>
        <dbReference type="ARBA" id="ARBA00050570"/>
    </source>
</evidence>
<dbReference type="GO" id="GO:0009229">
    <property type="term" value="P:thiamine diphosphate biosynthetic process"/>
    <property type="evidence" value="ECO:0007669"/>
    <property type="project" value="UniProtKB-UniRule"/>
</dbReference>
<dbReference type="CDD" id="cd01712">
    <property type="entry name" value="PPase_ThiI"/>
    <property type="match status" value="1"/>
</dbReference>
<dbReference type="STRING" id="1120989.SAMN02745227_01336"/>
<keyword evidence="4 19" id="KW-0820">tRNA-binding</keyword>
<evidence type="ECO:0000313" key="22">
    <source>
        <dbReference type="Proteomes" id="UP000243547"/>
    </source>
</evidence>
<feature type="binding site" evidence="19">
    <location>
        <position position="298"/>
    </location>
    <ligand>
        <name>ATP</name>
        <dbReference type="ChEBI" id="CHEBI:30616"/>
    </ligand>
</feature>
<reference evidence="22" key="1">
    <citation type="submission" date="2016-11" db="EMBL/GenBank/DDBJ databases">
        <authorList>
            <person name="Varghese N."/>
            <person name="Submissions S."/>
        </authorList>
    </citation>
    <scope>NUCLEOTIDE SEQUENCE [LARGE SCALE GENOMIC DNA]</scope>
    <source>
        <strain evidence="22">DSM 14826</strain>
    </source>
</reference>
<dbReference type="SMART" id="SM00981">
    <property type="entry name" value="THUMP"/>
    <property type="match status" value="1"/>
</dbReference>
<dbReference type="FunFam" id="3.40.50.620:FF:000053">
    <property type="entry name" value="Probable tRNA sulfurtransferase"/>
    <property type="match status" value="1"/>
</dbReference>
<dbReference type="Pfam" id="PF02926">
    <property type="entry name" value="THUMP"/>
    <property type="match status" value="1"/>
</dbReference>
<dbReference type="Pfam" id="PF02568">
    <property type="entry name" value="ThiI"/>
    <property type="match status" value="1"/>
</dbReference>
<feature type="domain" description="THUMP" evidence="20">
    <location>
        <begin position="59"/>
        <end position="167"/>
    </location>
</feature>
<dbReference type="GO" id="GO:0009228">
    <property type="term" value="P:thiamine biosynthetic process"/>
    <property type="evidence" value="ECO:0007669"/>
    <property type="project" value="UniProtKB-KW"/>
</dbReference>
<dbReference type="GO" id="GO:0005524">
    <property type="term" value="F:ATP binding"/>
    <property type="evidence" value="ECO:0007669"/>
    <property type="project" value="UniProtKB-UniRule"/>
</dbReference>
<dbReference type="EMBL" id="FRAI01000013">
    <property type="protein sequence ID" value="SHK03146.1"/>
    <property type="molecule type" value="Genomic_DNA"/>
</dbReference>
<evidence type="ECO:0000256" key="3">
    <source>
        <dbReference type="ARBA" id="ARBA00022490"/>
    </source>
</evidence>
<proteinExistence type="inferred from homology"/>
<dbReference type="InterPro" id="IPR050102">
    <property type="entry name" value="tRNA_sulfurtransferase_ThiI"/>
</dbReference>
<dbReference type="GO" id="GO:0004810">
    <property type="term" value="F:CCA tRNA nucleotidyltransferase activity"/>
    <property type="evidence" value="ECO:0007669"/>
    <property type="project" value="InterPro"/>
</dbReference>
<dbReference type="GO" id="GO:0002937">
    <property type="term" value="P:tRNA 4-thiouridine biosynthesis"/>
    <property type="evidence" value="ECO:0007669"/>
    <property type="project" value="TreeGrafter"/>
</dbReference>
<feature type="binding site" evidence="19">
    <location>
        <position position="289"/>
    </location>
    <ligand>
        <name>ATP</name>
        <dbReference type="ChEBI" id="CHEBI:30616"/>
    </ligand>
</feature>
<evidence type="ECO:0000256" key="8">
    <source>
        <dbReference type="ARBA" id="ARBA00022884"/>
    </source>
</evidence>
<dbReference type="SUPFAM" id="SSF143437">
    <property type="entry name" value="THUMP domain-like"/>
    <property type="match status" value="1"/>
</dbReference>
<dbReference type="Gene3D" id="3.40.50.620">
    <property type="entry name" value="HUPs"/>
    <property type="match status" value="1"/>
</dbReference>
<dbReference type="CDD" id="cd11716">
    <property type="entry name" value="THUMP_ThiI"/>
    <property type="match status" value="1"/>
</dbReference>
<dbReference type="GO" id="GO:0005829">
    <property type="term" value="C:cytosol"/>
    <property type="evidence" value="ECO:0007669"/>
    <property type="project" value="TreeGrafter"/>
</dbReference>
<dbReference type="InterPro" id="IPR003720">
    <property type="entry name" value="tRNA_STrfase"/>
</dbReference>
<comment type="catalytic activity">
    <reaction evidence="11 19">
        <text>[ThiS sulfur-carrier protein]-C-terminal Gly-Gly-AMP + S-sulfanyl-L-cysteinyl-[cysteine desulfurase] + AH2 = [ThiS sulfur-carrier protein]-C-terminal-Gly-aminoethanethioate + L-cysteinyl-[cysteine desulfurase] + A + AMP + 2 H(+)</text>
        <dbReference type="Rhea" id="RHEA:43340"/>
        <dbReference type="Rhea" id="RHEA-COMP:12157"/>
        <dbReference type="Rhea" id="RHEA-COMP:12158"/>
        <dbReference type="Rhea" id="RHEA-COMP:12910"/>
        <dbReference type="Rhea" id="RHEA-COMP:19908"/>
        <dbReference type="ChEBI" id="CHEBI:13193"/>
        <dbReference type="ChEBI" id="CHEBI:15378"/>
        <dbReference type="ChEBI" id="CHEBI:17499"/>
        <dbReference type="ChEBI" id="CHEBI:29950"/>
        <dbReference type="ChEBI" id="CHEBI:61963"/>
        <dbReference type="ChEBI" id="CHEBI:90618"/>
        <dbReference type="ChEBI" id="CHEBI:232372"/>
        <dbReference type="ChEBI" id="CHEBI:456215"/>
    </reaction>
</comment>
<evidence type="ECO:0000256" key="17">
    <source>
        <dbReference type="ARBA" id="ARBA00077849"/>
    </source>
</evidence>
<keyword evidence="22" id="KW-1185">Reference proteome</keyword>
<evidence type="ECO:0000256" key="14">
    <source>
        <dbReference type="ARBA" id="ARBA00066827"/>
    </source>
</evidence>
<keyword evidence="5 19" id="KW-0808">Transferase</keyword>
<evidence type="ECO:0000256" key="19">
    <source>
        <dbReference type="HAMAP-Rule" id="MF_00021"/>
    </source>
</evidence>
<dbReference type="PROSITE" id="PS51165">
    <property type="entry name" value="THUMP"/>
    <property type="match status" value="1"/>
</dbReference>
<organism evidence="21 22">
    <name type="scientific">Anaerobranca californiensis DSM 14826</name>
    <dbReference type="NCBI Taxonomy" id="1120989"/>
    <lineage>
        <taxon>Bacteria</taxon>
        <taxon>Bacillati</taxon>
        <taxon>Bacillota</taxon>
        <taxon>Clostridia</taxon>
        <taxon>Eubacteriales</taxon>
        <taxon>Proteinivoracaceae</taxon>
        <taxon>Anaerobranca</taxon>
    </lineage>
</organism>
<evidence type="ECO:0000256" key="18">
    <source>
        <dbReference type="ARBA" id="ARBA00080570"/>
    </source>
</evidence>
<dbReference type="Gene3D" id="3.30.2130.30">
    <property type="match status" value="1"/>
</dbReference>
<keyword evidence="6 19" id="KW-0547">Nucleotide-binding</keyword>
<dbReference type="GO" id="GO:0000049">
    <property type="term" value="F:tRNA binding"/>
    <property type="evidence" value="ECO:0007669"/>
    <property type="project" value="UniProtKB-UniRule"/>
</dbReference>
<protein>
    <recommendedName>
        <fullName evidence="15 19">Probable tRNA sulfurtransferase</fullName>
        <ecNumber evidence="14 19">2.8.1.4</ecNumber>
    </recommendedName>
    <alternativeName>
        <fullName evidence="16 19">Sulfur carrier protein ThiS sulfurtransferase</fullName>
    </alternativeName>
    <alternativeName>
        <fullName evidence="17 19">Thiamine biosynthesis protein ThiI</fullName>
    </alternativeName>
    <alternativeName>
        <fullName evidence="18 19">tRNA 4-thiouridine synthase</fullName>
    </alternativeName>
</protein>
<dbReference type="HAMAP" id="MF_00021">
    <property type="entry name" value="ThiI"/>
    <property type="match status" value="1"/>
</dbReference>
<comment type="similarity">
    <text evidence="13 19">Belongs to the ThiI family.</text>
</comment>
<dbReference type="OrthoDB" id="9773948at2"/>
<dbReference type="SUPFAM" id="SSF52402">
    <property type="entry name" value="Adenine nucleotide alpha hydrolases-like"/>
    <property type="match status" value="1"/>
</dbReference>
<evidence type="ECO:0000256" key="1">
    <source>
        <dbReference type="ARBA" id="ARBA00004496"/>
    </source>
</evidence>
<evidence type="ECO:0000256" key="12">
    <source>
        <dbReference type="ARBA" id="ARBA00058382"/>
    </source>
</evidence>
<dbReference type="InterPro" id="IPR049961">
    <property type="entry name" value="ThiI_N"/>
</dbReference>
<dbReference type="InterPro" id="IPR014729">
    <property type="entry name" value="Rossmann-like_a/b/a_fold"/>
</dbReference>
<dbReference type="EC" id="2.8.1.4" evidence="14 19"/>
<evidence type="ECO:0000256" key="16">
    <source>
        <dbReference type="ARBA" id="ARBA00075337"/>
    </source>
</evidence>
<dbReference type="InterPro" id="IPR020536">
    <property type="entry name" value="ThiI_AANH"/>
</dbReference>
<name>A0A1M6P5J4_9FIRM</name>